<accession>A0ABU6HXN5</accession>
<reference evidence="7 8" key="1">
    <citation type="submission" date="2024-01" db="EMBL/GenBank/DDBJ databases">
        <title>Chryseobacterium sp. T9W2-O.</title>
        <authorList>
            <person name="Maltman C."/>
        </authorList>
    </citation>
    <scope>NUCLEOTIDE SEQUENCE [LARGE SCALE GENOMIC DNA]</scope>
    <source>
        <strain evidence="7 8">T9W2-O</strain>
    </source>
</reference>
<dbReference type="Pfam" id="PF01370">
    <property type="entry name" value="Epimerase"/>
    <property type="match status" value="1"/>
</dbReference>
<evidence type="ECO:0000256" key="5">
    <source>
        <dbReference type="ARBA" id="ARBA00033067"/>
    </source>
</evidence>
<gene>
    <name evidence="7" type="ORF">SOP96_17975</name>
</gene>
<evidence type="ECO:0000259" key="6">
    <source>
        <dbReference type="Pfam" id="PF01370"/>
    </source>
</evidence>
<comment type="similarity">
    <text evidence="2">Belongs to the NAD(P)-dependent epimerase/dehydratase family.</text>
</comment>
<dbReference type="RefSeq" id="WP_326322273.1">
    <property type="nucleotide sequence ID" value="NZ_JAYLAA010000059.1"/>
</dbReference>
<evidence type="ECO:0000313" key="8">
    <source>
        <dbReference type="Proteomes" id="UP001348397"/>
    </source>
</evidence>
<dbReference type="PANTHER" id="PTHR43725:SF53">
    <property type="entry name" value="UDP-ARABINOSE 4-EPIMERASE 1"/>
    <property type="match status" value="1"/>
</dbReference>
<dbReference type="EMBL" id="JAYLAA010000059">
    <property type="protein sequence ID" value="MEC3877608.1"/>
    <property type="molecule type" value="Genomic_DNA"/>
</dbReference>
<dbReference type="PANTHER" id="PTHR43725">
    <property type="entry name" value="UDP-GLUCOSE 4-EPIMERASE"/>
    <property type="match status" value="1"/>
</dbReference>
<keyword evidence="8" id="KW-1185">Reference proteome</keyword>
<name>A0ABU6HXN5_9FLAO</name>
<sequence length="306" mass="34311">MEYLILGGNGFIGSYIVDEVLSNGHSVTVLDIGPEKYREPIYGVKYVYGSIDNQKLLNETFRNKDILIHSVSTTSPFSSNQNIEYDIQSNLINAINIFKVAVENNIKRIIYLSSGGAIYGEPTSIPIPESHHTNPISSYGITKLAIEKYLQYFSLNFGIEYNIIRPSNPYGPRQNPFGNQGVISVFLGKVLKGEVIEIWGDGNVAKDYIFISDLASAIYSASVSKKVSEIYNIGSSTFISLNDIIEVIRKVTGKNVELNHMHSNKFDVQKVCLNIEKAKKDLLFEQKTDLLEGVSKTWDFVKNIKY</sequence>
<comment type="pathway">
    <text evidence="1">Carbohydrate metabolism; galactose metabolism.</text>
</comment>
<proteinExistence type="inferred from homology"/>
<dbReference type="Gene3D" id="3.40.50.720">
    <property type="entry name" value="NAD(P)-binding Rossmann-like Domain"/>
    <property type="match status" value="1"/>
</dbReference>
<evidence type="ECO:0000256" key="4">
    <source>
        <dbReference type="ARBA" id="ARBA00031367"/>
    </source>
</evidence>
<evidence type="ECO:0000256" key="2">
    <source>
        <dbReference type="ARBA" id="ARBA00007637"/>
    </source>
</evidence>
<organism evidence="7 8">
    <name type="scientific">Chryseobacterium salviniae</name>
    <dbReference type="NCBI Taxonomy" id="3101750"/>
    <lineage>
        <taxon>Bacteria</taxon>
        <taxon>Pseudomonadati</taxon>
        <taxon>Bacteroidota</taxon>
        <taxon>Flavobacteriia</taxon>
        <taxon>Flavobacteriales</taxon>
        <taxon>Weeksellaceae</taxon>
        <taxon>Chryseobacterium group</taxon>
        <taxon>Chryseobacterium</taxon>
    </lineage>
</organism>
<comment type="caution">
    <text evidence="7">The sequence shown here is derived from an EMBL/GenBank/DDBJ whole genome shotgun (WGS) entry which is preliminary data.</text>
</comment>
<evidence type="ECO:0000256" key="1">
    <source>
        <dbReference type="ARBA" id="ARBA00004947"/>
    </source>
</evidence>
<dbReference type="Proteomes" id="UP001348397">
    <property type="component" value="Unassembled WGS sequence"/>
</dbReference>
<dbReference type="InterPro" id="IPR001509">
    <property type="entry name" value="Epimerase_deHydtase"/>
</dbReference>
<dbReference type="SUPFAM" id="SSF51735">
    <property type="entry name" value="NAD(P)-binding Rossmann-fold domains"/>
    <property type="match status" value="1"/>
</dbReference>
<feature type="domain" description="NAD-dependent epimerase/dehydratase" evidence="6">
    <location>
        <begin position="4"/>
        <end position="234"/>
    </location>
</feature>
<protein>
    <recommendedName>
        <fullName evidence="3">UDP-glucose 4-epimerase</fullName>
    </recommendedName>
    <alternativeName>
        <fullName evidence="5">Galactowaldenase</fullName>
    </alternativeName>
    <alternativeName>
        <fullName evidence="4">UDP-galactose 4-epimerase</fullName>
    </alternativeName>
</protein>
<dbReference type="InterPro" id="IPR036291">
    <property type="entry name" value="NAD(P)-bd_dom_sf"/>
</dbReference>
<evidence type="ECO:0000256" key="3">
    <source>
        <dbReference type="ARBA" id="ARBA00018569"/>
    </source>
</evidence>
<dbReference type="Gene3D" id="3.90.25.10">
    <property type="entry name" value="UDP-galactose 4-epimerase, domain 1"/>
    <property type="match status" value="1"/>
</dbReference>
<evidence type="ECO:0000313" key="7">
    <source>
        <dbReference type="EMBL" id="MEC3877608.1"/>
    </source>
</evidence>